<proteinExistence type="inferred from homology"/>
<gene>
    <name evidence="5 7" type="primary">rpmF</name>
    <name evidence="7" type="ORF">BWX89_01739</name>
</gene>
<dbReference type="Proteomes" id="UP000485562">
    <property type="component" value="Unassembled WGS sequence"/>
</dbReference>
<dbReference type="GO" id="GO:0006412">
    <property type="term" value="P:translation"/>
    <property type="evidence" value="ECO:0007669"/>
    <property type="project" value="UniProtKB-UniRule"/>
</dbReference>
<accession>A0A1V6C4N1</accession>
<evidence type="ECO:0000256" key="1">
    <source>
        <dbReference type="ARBA" id="ARBA00008560"/>
    </source>
</evidence>
<comment type="similarity">
    <text evidence="1 5">Belongs to the bacterial ribosomal protein bL32 family.</text>
</comment>
<evidence type="ECO:0000313" key="7">
    <source>
        <dbReference type="EMBL" id="OQB71815.1"/>
    </source>
</evidence>
<evidence type="ECO:0000256" key="4">
    <source>
        <dbReference type="ARBA" id="ARBA00035178"/>
    </source>
</evidence>
<feature type="compositionally biased region" description="Basic residues" evidence="6">
    <location>
        <begin position="1"/>
        <end position="20"/>
    </location>
</feature>
<dbReference type="GO" id="GO:0003735">
    <property type="term" value="F:structural constituent of ribosome"/>
    <property type="evidence" value="ECO:0007669"/>
    <property type="project" value="InterPro"/>
</dbReference>
<dbReference type="SUPFAM" id="SSF57829">
    <property type="entry name" value="Zn-binding ribosomal proteins"/>
    <property type="match status" value="1"/>
</dbReference>
<dbReference type="HAMAP" id="MF_00340">
    <property type="entry name" value="Ribosomal_bL32"/>
    <property type="match status" value="1"/>
</dbReference>
<dbReference type="PANTHER" id="PTHR35534:SF1">
    <property type="entry name" value="LARGE RIBOSOMAL SUBUNIT PROTEIN BL32"/>
    <property type="match status" value="1"/>
</dbReference>
<dbReference type="NCBIfam" id="TIGR01031">
    <property type="entry name" value="rpmF_bact"/>
    <property type="match status" value="1"/>
</dbReference>
<evidence type="ECO:0000256" key="6">
    <source>
        <dbReference type="SAM" id="MobiDB-lite"/>
    </source>
</evidence>
<organism evidence="7">
    <name type="scientific">candidate division TA06 bacterium ADurb.Bin131</name>
    <dbReference type="NCBI Taxonomy" id="1852827"/>
    <lineage>
        <taxon>Bacteria</taxon>
        <taxon>Bacteria division TA06</taxon>
    </lineage>
</organism>
<keyword evidence="3 5" id="KW-0687">Ribonucleoprotein</keyword>
<dbReference type="Pfam" id="PF01783">
    <property type="entry name" value="Ribosomal_L32p"/>
    <property type="match status" value="1"/>
</dbReference>
<sequence>MTTSRRHSNSRRNNRRKNNKKTIVPHLVVCSNCGALTPSHRVCTECGYYDGKLVIVKKIKEKKTAKQ</sequence>
<dbReference type="InterPro" id="IPR044957">
    <property type="entry name" value="Ribosomal_bL32_bact"/>
</dbReference>
<comment type="caution">
    <text evidence="7">The sequence shown here is derived from an EMBL/GenBank/DDBJ whole genome shotgun (WGS) entry which is preliminary data.</text>
</comment>
<evidence type="ECO:0000256" key="2">
    <source>
        <dbReference type="ARBA" id="ARBA00022980"/>
    </source>
</evidence>
<reference evidence="7" key="1">
    <citation type="submission" date="2017-02" db="EMBL/GenBank/DDBJ databases">
        <title>Delving into the versatile metabolic prowess of the omnipresent phylum Bacteroidetes.</title>
        <authorList>
            <person name="Nobu M.K."/>
            <person name="Mei R."/>
            <person name="Narihiro T."/>
            <person name="Kuroda K."/>
            <person name="Liu W.-T."/>
        </authorList>
    </citation>
    <scope>NUCLEOTIDE SEQUENCE</scope>
    <source>
        <strain evidence="7">ADurb.Bin131</strain>
    </source>
</reference>
<evidence type="ECO:0000256" key="5">
    <source>
        <dbReference type="HAMAP-Rule" id="MF_00340"/>
    </source>
</evidence>
<dbReference type="EMBL" id="MWDQ01000150">
    <property type="protein sequence ID" value="OQB71815.1"/>
    <property type="molecule type" value="Genomic_DNA"/>
</dbReference>
<dbReference type="AlphaFoldDB" id="A0A1V6C4N1"/>
<protein>
    <recommendedName>
        <fullName evidence="4 5">Large ribosomal subunit protein bL32</fullName>
    </recommendedName>
</protein>
<keyword evidence="2 5" id="KW-0689">Ribosomal protein</keyword>
<feature type="region of interest" description="Disordered" evidence="6">
    <location>
        <begin position="1"/>
        <end position="21"/>
    </location>
</feature>
<dbReference type="InterPro" id="IPR002677">
    <property type="entry name" value="Ribosomal_bL32"/>
</dbReference>
<dbReference type="InterPro" id="IPR011332">
    <property type="entry name" value="Ribosomal_zn-bd"/>
</dbReference>
<dbReference type="GO" id="GO:0015934">
    <property type="term" value="C:large ribosomal subunit"/>
    <property type="evidence" value="ECO:0007669"/>
    <property type="project" value="InterPro"/>
</dbReference>
<evidence type="ECO:0000256" key="3">
    <source>
        <dbReference type="ARBA" id="ARBA00023274"/>
    </source>
</evidence>
<name>A0A1V6C4N1_UNCT6</name>
<dbReference type="PANTHER" id="PTHR35534">
    <property type="entry name" value="50S RIBOSOMAL PROTEIN L32"/>
    <property type="match status" value="1"/>
</dbReference>